<keyword evidence="1" id="KW-0472">Membrane</keyword>
<gene>
    <name evidence="2" type="ORF">P344_01095</name>
</gene>
<dbReference type="STRING" id="838561.P344_01095"/>
<reference evidence="2 3" key="1">
    <citation type="submission" date="2013-09" db="EMBL/GenBank/DDBJ databases">
        <title>Complete genome sequence of Spiroplasma mirum suckling mouse cataract agent.</title>
        <authorList>
            <person name="Landry C.A."/>
            <person name="Bastian F.O."/>
            <person name="Thune R.L."/>
        </authorList>
    </citation>
    <scope>NUCLEOTIDE SEQUENCE [LARGE SCALE GENOMIC DNA]</scope>
    <source>
        <strain evidence="2 3">SMCA</strain>
    </source>
</reference>
<keyword evidence="1" id="KW-1133">Transmembrane helix</keyword>
<feature type="transmembrane region" description="Helical" evidence="1">
    <location>
        <begin position="43"/>
        <end position="67"/>
    </location>
</feature>
<proteinExistence type="predicted"/>
<dbReference type="OrthoDB" id="390351at2"/>
<sequence>MKQAAYIMLILSCCTIGLFLIPLAWLIPMTLAAKRKIGNSESAVGLGVCSILFAGFFGLVAGILLLIPGE</sequence>
<organism evidence="2 3">
    <name type="scientific">Spiroplasma mirum ATCC 29335</name>
    <dbReference type="NCBI Taxonomy" id="838561"/>
    <lineage>
        <taxon>Bacteria</taxon>
        <taxon>Bacillati</taxon>
        <taxon>Mycoplasmatota</taxon>
        <taxon>Mollicutes</taxon>
        <taxon>Entomoplasmatales</taxon>
        <taxon>Spiroplasmataceae</taxon>
        <taxon>Spiroplasma</taxon>
    </lineage>
</organism>
<feature type="transmembrane region" description="Helical" evidence="1">
    <location>
        <begin position="6"/>
        <end position="31"/>
    </location>
</feature>
<dbReference type="AlphaFoldDB" id="W6AKL4"/>
<evidence type="ECO:0000313" key="3">
    <source>
        <dbReference type="Proteomes" id="UP000019260"/>
    </source>
</evidence>
<dbReference type="HOGENOM" id="CLU_186947_0_0_14"/>
<keyword evidence="1" id="KW-0812">Transmembrane</keyword>
<accession>W6AKL4</accession>
<dbReference type="RefSeq" id="WP_025317000.1">
    <property type="nucleotide sequence ID" value="NZ_CP002082.1"/>
</dbReference>
<name>W6AKL4_9MOLU</name>
<keyword evidence="3" id="KW-1185">Reference proteome</keyword>
<dbReference type="KEGG" id="smia:P344_01095"/>
<evidence type="ECO:0000313" key="2">
    <source>
        <dbReference type="EMBL" id="AHI57586.1"/>
    </source>
</evidence>
<evidence type="ECO:0000256" key="1">
    <source>
        <dbReference type="SAM" id="Phobius"/>
    </source>
</evidence>
<dbReference type="Proteomes" id="UP000019260">
    <property type="component" value="Chromosome"/>
</dbReference>
<protein>
    <submittedName>
        <fullName evidence="2">Uncharacterized protein</fullName>
    </submittedName>
</protein>
<dbReference type="PATRIC" id="fig|838561.3.peg.205"/>
<dbReference type="EMBL" id="CP006720">
    <property type="protein sequence ID" value="AHI57586.1"/>
    <property type="molecule type" value="Genomic_DNA"/>
</dbReference>